<feature type="transmembrane region" description="Helical" evidence="6">
    <location>
        <begin position="325"/>
        <end position="346"/>
    </location>
</feature>
<feature type="transmembrane region" description="Helical" evidence="6">
    <location>
        <begin position="441"/>
        <end position="459"/>
    </location>
</feature>
<keyword evidence="4 6" id="KW-1133">Transmembrane helix</keyword>
<dbReference type="GO" id="GO:0005886">
    <property type="term" value="C:plasma membrane"/>
    <property type="evidence" value="ECO:0007669"/>
    <property type="project" value="UniProtKB-SubCell"/>
</dbReference>
<feature type="transmembrane region" description="Helical" evidence="6">
    <location>
        <begin position="157"/>
        <end position="175"/>
    </location>
</feature>
<evidence type="ECO:0000256" key="4">
    <source>
        <dbReference type="ARBA" id="ARBA00022989"/>
    </source>
</evidence>
<gene>
    <name evidence="7" type="ORF">C7P63_01845</name>
</gene>
<protein>
    <submittedName>
        <fullName evidence="7">Uncharacterized protein</fullName>
    </submittedName>
</protein>
<evidence type="ECO:0000256" key="3">
    <source>
        <dbReference type="ARBA" id="ARBA00022692"/>
    </source>
</evidence>
<sequence>MNSKFKSLLKNMSYTLSSNAITLVISVLLTLFVPKLLGTEEYAYWQLYIFYTSYVGFFHLGWIDGIYLKIGGENYEELDQRSLGTQFWLLNVLELVIGIGISLWALFFVQGEMKQLILIYTAICGVITIARTFLLFILQSTSRIQEYAKFTRYDRMFYFVLAMTYLILGGRNVQFLILLDIIARLIVLIMCGKSCQSLILPPFAKVKDVYPEIIDNIRIGSKLMLANVASMLIVGIIRLGIERQWNVTVFGKISLTLTISNLFLTFINAIGVVLFPLLRKTEHSKLVQFYDAVRQLLMAGLYGMLLFYYPARVILGAWLPKYTDALVYMAILFPMFIYESKMSLLINTYLKTLRKEKTILMVNVVSLAFSLVFTYLFAVKLHHLFLTVLAIIIVLAIRCNLAEMALSKELSLNIWQDIFLETILTVIFVFVSYFLPMKESIVIYLVSYLAYLAVKAKTLKGSFQSFKQIMKA</sequence>
<dbReference type="PANTHER" id="PTHR30250:SF11">
    <property type="entry name" value="O-ANTIGEN TRANSPORTER-RELATED"/>
    <property type="match status" value="1"/>
</dbReference>
<evidence type="ECO:0000256" key="1">
    <source>
        <dbReference type="ARBA" id="ARBA00004651"/>
    </source>
</evidence>
<feature type="transmembrane region" description="Helical" evidence="6">
    <location>
        <begin position="418"/>
        <end position="435"/>
    </location>
</feature>
<name>A0A3S0GEE2_9ENTE</name>
<feature type="transmembrane region" description="Helical" evidence="6">
    <location>
        <begin position="12"/>
        <end position="33"/>
    </location>
</feature>
<feature type="transmembrane region" description="Helical" evidence="6">
    <location>
        <begin position="115"/>
        <end position="137"/>
    </location>
</feature>
<dbReference type="AlphaFoldDB" id="A0A3S0GEE2"/>
<dbReference type="InterPro" id="IPR050833">
    <property type="entry name" value="Poly_Biosynth_Transport"/>
</dbReference>
<feature type="transmembrane region" description="Helical" evidence="6">
    <location>
        <begin position="384"/>
        <end position="406"/>
    </location>
</feature>
<evidence type="ECO:0000256" key="2">
    <source>
        <dbReference type="ARBA" id="ARBA00022475"/>
    </source>
</evidence>
<feature type="transmembrane region" description="Helical" evidence="6">
    <location>
        <begin position="181"/>
        <end position="203"/>
    </location>
</feature>
<evidence type="ECO:0000256" key="5">
    <source>
        <dbReference type="ARBA" id="ARBA00023136"/>
    </source>
</evidence>
<keyword evidence="5 6" id="KW-0472">Membrane</keyword>
<dbReference type="RefSeq" id="WP_125942458.1">
    <property type="nucleotide sequence ID" value="NZ_PXZH01000001.1"/>
</dbReference>
<reference evidence="7 8" key="1">
    <citation type="submission" date="2018-03" db="EMBL/GenBank/DDBJ databases">
        <authorList>
            <person name="Gulvik C.A."/>
        </authorList>
    </citation>
    <scope>NUCLEOTIDE SEQUENCE [LARGE SCALE GENOMIC DNA]</scope>
    <source>
        <strain evidence="7 8">JCM 31581</strain>
    </source>
</reference>
<dbReference type="OrthoDB" id="385011at2"/>
<accession>A0A3S0GEE2</accession>
<proteinExistence type="predicted"/>
<dbReference type="Proteomes" id="UP000277864">
    <property type="component" value="Unassembled WGS sequence"/>
</dbReference>
<comment type="subcellular location">
    <subcellularLocation>
        <location evidence="1">Cell membrane</location>
        <topology evidence="1">Multi-pass membrane protein</topology>
    </subcellularLocation>
</comment>
<feature type="transmembrane region" description="Helical" evidence="6">
    <location>
        <begin position="45"/>
        <end position="67"/>
    </location>
</feature>
<evidence type="ECO:0000256" key="6">
    <source>
        <dbReference type="SAM" id="Phobius"/>
    </source>
</evidence>
<evidence type="ECO:0000313" key="7">
    <source>
        <dbReference type="EMBL" id="RST89846.1"/>
    </source>
</evidence>
<feature type="transmembrane region" description="Helical" evidence="6">
    <location>
        <begin position="358"/>
        <end position="378"/>
    </location>
</feature>
<comment type="caution">
    <text evidence="7">The sequence shown here is derived from an EMBL/GenBank/DDBJ whole genome shotgun (WGS) entry which is preliminary data.</text>
</comment>
<dbReference type="PANTHER" id="PTHR30250">
    <property type="entry name" value="PST FAMILY PREDICTED COLANIC ACID TRANSPORTER"/>
    <property type="match status" value="1"/>
</dbReference>
<feature type="transmembrane region" description="Helical" evidence="6">
    <location>
        <begin position="253"/>
        <end position="278"/>
    </location>
</feature>
<keyword evidence="2" id="KW-1003">Cell membrane</keyword>
<feature type="transmembrane region" description="Helical" evidence="6">
    <location>
        <begin position="88"/>
        <end position="109"/>
    </location>
</feature>
<dbReference type="EMBL" id="PXZH01000001">
    <property type="protein sequence ID" value="RST89846.1"/>
    <property type="molecule type" value="Genomic_DNA"/>
</dbReference>
<keyword evidence="8" id="KW-1185">Reference proteome</keyword>
<feature type="transmembrane region" description="Helical" evidence="6">
    <location>
        <begin position="299"/>
        <end position="319"/>
    </location>
</feature>
<organism evidence="7 8">
    <name type="scientific">Vagococcus humatus</name>
    <dbReference type="NCBI Taxonomy" id="1889241"/>
    <lineage>
        <taxon>Bacteria</taxon>
        <taxon>Bacillati</taxon>
        <taxon>Bacillota</taxon>
        <taxon>Bacilli</taxon>
        <taxon>Lactobacillales</taxon>
        <taxon>Enterococcaceae</taxon>
        <taxon>Vagococcus</taxon>
    </lineage>
</organism>
<feature type="transmembrane region" description="Helical" evidence="6">
    <location>
        <begin position="223"/>
        <end position="241"/>
    </location>
</feature>
<evidence type="ECO:0000313" key="8">
    <source>
        <dbReference type="Proteomes" id="UP000277864"/>
    </source>
</evidence>
<keyword evidence="3 6" id="KW-0812">Transmembrane</keyword>